<evidence type="ECO:0000313" key="6">
    <source>
        <dbReference type="EMBL" id="KZX15487.1"/>
    </source>
</evidence>
<comment type="caution">
    <text evidence="6">The sequence shown here is derived from an EMBL/GenBank/DDBJ whole genome shotgun (WGS) entry which is preliminary data.</text>
</comment>
<feature type="domain" description="4Fe-4S ferredoxin-type" evidence="5">
    <location>
        <begin position="6"/>
        <end position="36"/>
    </location>
</feature>
<organism evidence="6 7">
    <name type="scientific">Methanobrevibacter cuticularis</name>
    <dbReference type="NCBI Taxonomy" id="47311"/>
    <lineage>
        <taxon>Archaea</taxon>
        <taxon>Methanobacteriati</taxon>
        <taxon>Methanobacteriota</taxon>
        <taxon>Methanomada group</taxon>
        <taxon>Methanobacteria</taxon>
        <taxon>Methanobacteriales</taxon>
        <taxon>Methanobacteriaceae</taxon>
        <taxon>Methanobrevibacter</taxon>
    </lineage>
</organism>
<protein>
    <submittedName>
        <fullName evidence="6">Hydrogenase-4 component A</fullName>
        <ecNumber evidence="6">1.-.-.-</ecNumber>
    </submittedName>
</protein>
<keyword evidence="4" id="KW-0411">Iron-sulfur</keyword>
<evidence type="ECO:0000256" key="3">
    <source>
        <dbReference type="ARBA" id="ARBA00023004"/>
    </source>
</evidence>
<keyword evidence="1" id="KW-0004">4Fe-4S</keyword>
<keyword evidence="7" id="KW-1185">Reference proteome</keyword>
<keyword evidence="3" id="KW-0408">Iron</keyword>
<gene>
    <name evidence="6" type="primary">hyfA_2</name>
    <name evidence="6" type="ORF">MBCUT_14840</name>
</gene>
<dbReference type="GO" id="GO:0046872">
    <property type="term" value="F:metal ion binding"/>
    <property type="evidence" value="ECO:0007669"/>
    <property type="project" value="UniProtKB-KW"/>
</dbReference>
<name>A0A166CMM2_9EURY</name>
<evidence type="ECO:0000259" key="5">
    <source>
        <dbReference type="PROSITE" id="PS51379"/>
    </source>
</evidence>
<dbReference type="PANTHER" id="PTHR43177:SF3">
    <property type="entry name" value="PROTEIN NRFC HOMOLOG"/>
    <property type="match status" value="1"/>
</dbReference>
<dbReference type="Pfam" id="PF13247">
    <property type="entry name" value="Fer4_11"/>
    <property type="match status" value="1"/>
</dbReference>
<evidence type="ECO:0000256" key="2">
    <source>
        <dbReference type="ARBA" id="ARBA00022723"/>
    </source>
</evidence>
<dbReference type="SUPFAM" id="SSF54862">
    <property type="entry name" value="4Fe-4S ferredoxins"/>
    <property type="match status" value="1"/>
</dbReference>
<dbReference type="PROSITE" id="PS51379">
    <property type="entry name" value="4FE4S_FER_2"/>
    <property type="match status" value="2"/>
</dbReference>
<dbReference type="GO" id="GO:0051539">
    <property type="term" value="F:4 iron, 4 sulfur cluster binding"/>
    <property type="evidence" value="ECO:0007669"/>
    <property type="project" value="UniProtKB-KW"/>
</dbReference>
<keyword evidence="2" id="KW-0479">Metal-binding</keyword>
<dbReference type="PROSITE" id="PS00198">
    <property type="entry name" value="4FE4S_FER_1"/>
    <property type="match status" value="1"/>
</dbReference>
<reference evidence="6 7" key="1">
    <citation type="submission" date="2016-04" db="EMBL/GenBank/DDBJ databases">
        <title>Genome sequence of Methanobrevibacter cuticularis DSM 11139.</title>
        <authorList>
            <person name="Poehlein A."/>
            <person name="Seedorf H."/>
            <person name="Daniel R."/>
        </authorList>
    </citation>
    <scope>NUCLEOTIDE SEQUENCE [LARGE SCALE GENOMIC DNA]</scope>
    <source>
        <strain evidence="6 7">DSM 11139</strain>
    </source>
</reference>
<dbReference type="InterPro" id="IPR017900">
    <property type="entry name" value="4Fe4S_Fe_S_CS"/>
</dbReference>
<dbReference type="AlphaFoldDB" id="A0A166CMM2"/>
<dbReference type="Gene3D" id="3.30.70.20">
    <property type="match status" value="1"/>
</dbReference>
<proteinExistence type="predicted"/>
<dbReference type="PANTHER" id="PTHR43177">
    <property type="entry name" value="PROTEIN NRFC"/>
    <property type="match status" value="1"/>
</dbReference>
<dbReference type="STRING" id="47311.MBCUT_14840"/>
<dbReference type="EMBL" id="LWMW01000117">
    <property type="protein sequence ID" value="KZX15487.1"/>
    <property type="molecule type" value="Genomic_DNA"/>
</dbReference>
<keyword evidence="6" id="KW-0560">Oxidoreductase</keyword>
<dbReference type="EC" id="1.-.-.-" evidence="6"/>
<evidence type="ECO:0000313" key="7">
    <source>
        <dbReference type="Proteomes" id="UP000077275"/>
    </source>
</evidence>
<evidence type="ECO:0000256" key="4">
    <source>
        <dbReference type="ARBA" id="ARBA00023014"/>
    </source>
</evidence>
<dbReference type="PATRIC" id="fig|47311.3.peg.1618"/>
<dbReference type="InterPro" id="IPR050954">
    <property type="entry name" value="ET_IronSulfur_Cluster-Binding"/>
</dbReference>
<feature type="domain" description="4Fe-4S ferredoxin-type" evidence="5">
    <location>
        <begin position="69"/>
        <end position="98"/>
    </location>
</feature>
<dbReference type="GO" id="GO:0016491">
    <property type="term" value="F:oxidoreductase activity"/>
    <property type="evidence" value="ECO:0007669"/>
    <property type="project" value="UniProtKB-KW"/>
</dbReference>
<evidence type="ECO:0000256" key="1">
    <source>
        <dbReference type="ARBA" id="ARBA00022485"/>
    </source>
</evidence>
<dbReference type="Proteomes" id="UP000077275">
    <property type="component" value="Unassembled WGS sequence"/>
</dbReference>
<accession>A0A166CMM2</accession>
<sequence>MVFIMKTLMVTDPQMCTECEACINACKKQYGTSRARKTGTIPIFCMHCHPDKAPCARICPTGAIEDIDGTLKVNEDNCILCKLCLIACPIGIIAINNEKKSAEKCTLCLESDNIIPACVEACKDNVLNVFSIEDLQDLKDDDEIVKDLEEAIKTFKKLS</sequence>
<dbReference type="InterPro" id="IPR017896">
    <property type="entry name" value="4Fe4S_Fe-S-bd"/>
</dbReference>